<proteinExistence type="predicted"/>
<reference evidence="1" key="1">
    <citation type="submission" date="2021-10" db="EMBL/GenBank/DDBJ databases">
        <title>Tropical sea cucumber genome reveals ecological adaptation and Cuvierian tubules defense mechanism.</title>
        <authorList>
            <person name="Chen T."/>
        </authorList>
    </citation>
    <scope>NUCLEOTIDE SEQUENCE</scope>
    <source>
        <strain evidence="1">Nanhai2018</strain>
        <tissue evidence="1">Muscle</tissue>
    </source>
</reference>
<dbReference type="InterPro" id="IPR027417">
    <property type="entry name" value="P-loop_NTPase"/>
</dbReference>
<dbReference type="AlphaFoldDB" id="A0A9Q0YRU6"/>
<evidence type="ECO:0008006" key="3">
    <source>
        <dbReference type="Google" id="ProtNLM"/>
    </source>
</evidence>
<sequence length="309" mass="35853">MEGGNKQTRIFLWSWPRSISTAVEKCLSFIDGVQTWHEPYTVAQLKDFITGAENEAEDSPGAAMIKQYLQTMLSIGQQTNEFSDGKFMPISFFDYPFVKSSLEEEEPGKKYILIKDMAAAVHDHYDALPDVPTRHTFIIRHPYRFLLSQRRNFLRMLQYQGDPKEFDLFQASPVLMEKYYQIDAMYLLWKHVKETGKDPNPLIFDAEDIMNYPDKILPKYLSGLGIPFDEKYLTWDASEEIIKTWKGALEQVIMGKHGGVFDKAFKSSCFLPNTHSTPQREDLTPDLLRVVDNLMAGYEEMYENRIKPE</sequence>
<comment type="caution">
    <text evidence="1">The sequence shown here is derived from an EMBL/GenBank/DDBJ whole genome shotgun (WGS) entry which is preliminary data.</text>
</comment>
<keyword evidence="2" id="KW-1185">Reference proteome</keyword>
<organism evidence="1 2">
    <name type="scientific">Holothuria leucospilota</name>
    <name type="common">Black long sea cucumber</name>
    <name type="synonym">Mertensiothuria leucospilota</name>
    <dbReference type="NCBI Taxonomy" id="206669"/>
    <lineage>
        <taxon>Eukaryota</taxon>
        <taxon>Metazoa</taxon>
        <taxon>Echinodermata</taxon>
        <taxon>Eleutherozoa</taxon>
        <taxon>Echinozoa</taxon>
        <taxon>Holothuroidea</taxon>
        <taxon>Aspidochirotacea</taxon>
        <taxon>Aspidochirotida</taxon>
        <taxon>Holothuriidae</taxon>
        <taxon>Holothuria</taxon>
    </lineage>
</organism>
<dbReference type="EMBL" id="JAIZAY010000017">
    <property type="protein sequence ID" value="KAJ8025604.1"/>
    <property type="molecule type" value="Genomic_DNA"/>
</dbReference>
<gene>
    <name evidence="1" type="ORF">HOLleu_33205</name>
</gene>
<dbReference type="Gene3D" id="3.40.50.300">
    <property type="entry name" value="P-loop containing nucleotide triphosphate hydrolases"/>
    <property type="match status" value="1"/>
</dbReference>
<name>A0A9Q0YRU6_HOLLE</name>
<protein>
    <recommendedName>
        <fullName evidence="3">Sulfotransferase</fullName>
    </recommendedName>
</protein>
<accession>A0A9Q0YRU6</accession>
<dbReference type="PANTHER" id="PTHR48312">
    <property type="match status" value="1"/>
</dbReference>
<evidence type="ECO:0000313" key="2">
    <source>
        <dbReference type="Proteomes" id="UP001152320"/>
    </source>
</evidence>
<evidence type="ECO:0000313" key="1">
    <source>
        <dbReference type="EMBL" id="KAJ8025604.1"/>
    </source>
</evidence>
<dbReference type="PANTHER" id="PTHR48312:SF1">
    <property type="entry name" value="SULFOTRANSFERASE"/>
    <property type="match status" value="1"/>
</dbReference>
<dbReference type="OrthoDB" id="2405944at2759"/>
<dbReference type="SUPFAM" id="SSF52540">
    <property type="entry name" value="P-loop containing nucleoside triphosphate hydrolases"/>
    <property type="match status" value="1"/>
</dbReference>
<dbReference type="Proteomes" id="UP001152320">
    <property type="component" value="Chromosome 17"/>
</dbReference>